<feature type="transmembrane region" description="Helical" evidence="1">
    <location>
        <begin position="49"/>
        <end position="72"/>
    </location>
</feature>
<name>A0A914CVM9_9BILA</name>
<sequence length="110" mass="12118">MTAYSLFLKFLVYSIVIWCHSQVSSVLKSSDKHCIDDDKKQAEMQLSKALIVHALTPIATCLLVLGTILSIFTNLPIEQIAPWVSMLSAWMPAVNPLAHEVLFASSCIGN</sequence>
<accession>A0A914CVM9</accession>
<organism evidence="3 4">
    <name type="scientific">Acrobeloides nanus</name>
    <dbReference type="NCBI Taxonomy" id="290746"/>
    <lineage>
        <taxon>Eukaryota</taxon>
        <taxon>Metazoa</taxon>
        <taxon>Ecdysozoa</taxon>
        <taxon>Nematoda</taxon>
        <taxon>Chromadorea</taxon>
        <taxon>Rhabditida</taxon>
        <taxon>Tylenchina</taxon>
        <taxon>Cephalobomorpha</taxon>
        <taxon>Cephaloboidea</taxon>
        <taxon>Cephalobidae</taxon>
        <taxon>Acrobeloides</taxon>
    </lineage>
</organism>
<dbReference type="InterPro" id="IPR019421">
    <property type="entry name" value="7TM_GPCR_serpentine_rcpt_Srd"/>
</dbReference>
<evidence type="ECO:0000313" key="4">
    <source>
        <dbReference type="WBParaSite" id="ACRNAN_scaffold14613.g15490.t1"/>
    </source>
</evidence>
<keyword evidence="2" id="KW-0732">Signal</keyword>
<keyword evidence="3" id="KW-1185">Reference proteome</keyword>
<feature type="chain" id="PRO_5038009904" evidence="2">
    <location>
        <begin position="22"/>
        <end position="110"/>
    </location>
</feature>
<keyword evidence="1" id="KW-0812">Transmembrane</keyword>
<dbReference type="Pfam" id="PF10317">
    <property type="entry name" value="7TM_GPCR_Srd"/>
    <property type="match status" value="1"/>
</dbReference>
<feature type="signal peptide" evidence="2">
    <location>
        <begin position="1"/>
        <end position="21"/>
    </location>
</feature>
<keyword evidence="1" id="KW-0472">Membrane</keyword>
<protein>
    <submittedName>
        <fullName evidence="4">Uncharacterized protein</fullName>
    </submittedName>
</protein>
<dbReference type="Proteomes" id="UP000887540">
    <property type="component" value="Unplaced"/>
</dbReference>
<evidence type="ECO:0000256" key="2">
    <source>
        <dbReference type="SAM" id="SignalP"/>
    </source>
</evidence>
<proteinExistence type="predicted"/>
<evidence type="ECO:0000313" key="3">
    <source>
        <dbReference type="Proteomes" id="UP000887540"/>
    </source>
</evidence>
<evidence type="ECO:0000256" key="1">
    <source>
        <dbReference type="SAM" id="Phobius"/>
    </source>
</evidence>
<dbReference type="WBParaSite" id="ACRNAN_scaffold14613.g15490.t1">
    <property type="protein sequence ID" value="ACRNAN_scaffold14613.g15490.t1"/>
    <property type="gene ID" value="ACRNAN_scaffold14613.g15490"/>
</dbReference>
<dbReference type="AlphaFoldDB" id="A0A914CVM9"/>
<keyword evidence="1" id="KW-1133">Transmembrane helix</keyword>
<reference evidence="4" key="1">
    <citation type="submission" date="2022-11" db="UniProtKB">
        <authorList>
            <consortium name="WormBaseParasite"/>
        </authorList>
    </citation>
    <scope>IDENTIFICATION</scope>
</reference>